<dbReference type="Gene3D" id="3.30.70.270">
    <property type="match status" value="1"/>
</dbReference>
<dbReference type="GO" id="GO:0052621">
    <property type="term" value="F:diguanylate cyclase activity"/>
    <property type="evidence" value="ECO:0007669"/>
    <property type="project" value="UniProtKB-EC"/>
</dbReference>
<dbReference type="SMART" id="SM00267">
    <property type="entry name" value="GGDEF"/>
    <property type="match status" value="1"/>
</dbReference>
<name>A0A480AW73_9BURK</name>
<comment type="catalytic activity">
    <reaction evidence="2">
        <text>2 GTP = 3',3'-c-di-GMP + 2 diphosphate</text>
        <dbReference type="Rhea" id="RHEA:24898"/>
        <dbReference type="ChEBI" id="CHEBI:33019"/>
        <dbReference type="ChEBI" id="CHEBI:37565"/>
        <dbReference type="ChEBI" id="CHEBI:58805"/>
        <dbReference type="EC" id="2.7.7.65"/>
    </reaction>
</comment>
<dbReference type="InterPro" id="IPR029787">
    <property type="entry name" value="Nucleotide_cyclase"/>
</dbReference>
<evidence type="ECO:0000313" key="6">
    <source>
        <dbReference type="Proteomes" id="UP000301751"/>
    </source>
</evidence>
<dbReference type="InterPro" id="IPR050469">
    <property type="entry name" value="Diguanylate_Cyclase"/>
</dbReference>
<reference evidence="6" key="1">
    <citation type="submission" date="2019-03" db="EMBL/GenBank/DDBJ databases">
        <title>Aquabacterium pictum sp.nov., the first bacteriochlorophyll a-containing freshwater bacterium in the genus Aquabacterium of the class Betaproteobacteria.</title>
        <authorList>
            <person name="Hirose S."/>
            <person name="Tank M."/>
            <person name="Hara E."/>
            <person name="Tamaki H."/>
            <person name="Takaichi S."/>
            <person name="Haruta S."/>
            <person name="Hanada S."/>
        </authorList>
    </citation>
    <scope>NUCLEOTIDE SEQUENCE [LARGE SCALE GENOMIC DNA]</scope>
    <source>
        <strain evidence="6">W35</strain>
    </source>
</reference>
<proteinExistence type="predicted"/>
<dbReference type="CDD" id="cd01949">
    <property type="entry name" value="GGDEF"/>
    <property type="match status" value="1"/>
</dbReference>
<dbReference type="PANTHER" id="PTHR45138:SF9">
    <property type="entry name" value="DIGUANYLATE CYCLASE DGCM-RELATED"/>
    <property type="match status" value="1"/>
</dbReference>
<dbReference type="EMBL" id="BJCL01000014">
    <property type="protein sequence ID" value="GCL65170.1"/>
    <property type="molecule type" value="Genomic_DNA"/>
</dbReference>
<evidence type="ECO:0000259" key="4">
    <source>
        <dbReference type="PROSITE" id="PS50887"/>
    </source>
</evidence>
<accession>A0A480AW73</accession>
<evidence type="ECO:0000256" key="1">
    <source>
        <dbReference type="ARBA" id="ARBA00012528"/>
    </source>
</evidence>
<dbReference type="NCBIfam" id="TIGR00254">
    <property type="entry name" value="GGDEF"/>
    <property type="match status" value="1"/>
</dbReference>
<evidence type="ECO:0000313" key="5">
    <source>
        <dbReference type="EMBL" id="GCL65170.1"/>
    </source>
</evidence>
<dbReference type="InterPro" id="IPR043128">
    <property type="entry name" value="Rev_trsase/Diguanyl_cyclase"/>
</dbReference>
<dbReference type="GO" id="GO:0005886">
    <property type="term" value="C:plasma membrane"/>
    <property type="evidence" value="ECO:0007669"/>
    <property type="project" value="TreeGrafter"/>
</dbReference>
<dbReference type="SUPFAM" id="SSF55073">
    <property type="entry name" value="Nucleotide cyclase"/>
    <property type="match status" value="1"/>
</dbReference>
<keyword evidence="6" id="KW-1185">Reference proteome</keyword>
<dbReference type="GO" id="GO:0043709">
    <property type="term" value="P:cell adhesion involved in single-species biofilm formation"/>
    <property type="evidence" value="ECO:0007669"/>
    <property type="project" value="TreeGrafter"/>
</dbReference>
<gene>
    <name evidence="5" type="ORF">AQPW35_42510</name>
</gene>
<dbReference type="GO" id="GO:1902201">
    <property type="term" value="P:negative regulation of bacterial-type flagellum-dependent cell motility"/>
    <property type="evidence" value="ECO:0007669"/>
    <property type="project" value="TreeGrafter"/>
</dbReference>
<dbReference type="PANTHER" id="PTHR45138">
    <property type="entry name" value="REGULATORY COMPONENTS OF SENSORY TRANSDUCTION SYSTEM"/>
    <property type="match status" value="1"/>
</dbReference>
<dbReference type="AlphaFoldDB" id="A0A480AW73"/>
<sequence length="354" mass="37937">MEYHDTVERSTELLRKALPLMSRQAAALHPVSYAVWYAYVADVNSPLHKALDAHLAEHGVLDETATEALFRRHLADPDADTATQVTDGVARLLDGMQASAAAAGDQTARYGDTLQRLSAALGPADSAPGGSPPLDEALAHTLQMQAALARLQKELAESQREIDSLRDEVRRARQESLVDALTTLANRRAFDRRLVTCLAADAAVIGRPPVGAPVCLLMIDIDHFKRVNDSYGHAFGDQVLRAVAQVLKALTPEGGLAARVGGEEFALLLPGMPLAPARALAEKLRATVAASRIRRKGGDADEHITVSLGVAQFLQRNPALGLSVDEAPADFFDRADRALYAAKQAGRDRVVVAD</sequence>
<dbReference type="InterPro" id="IPR000160">
    <property type="entry name" value="GGDEF_dom"/>
</dbReference>
<dbReference type="Pfam" id="PF00990">
    <property type="entry name" value="GGDEF"/>
    <property type="match status" value="1"/>
</dbReference>
<evidence type="ECO:0000256" key="2">
    <source>
        <dbReference type="ARBA" id="ARBA00034247"/>
    </source>
</evidence>
<dbReference type="PROSITE" id="PS50887">
    <property type="entry name" value="GGDEF"/>
    <property type="match status" value="1"/>
</dbReference>
<dbReference type="Proteomes" id="UP000301751">
    <property type="component" value="Unassembled WGS sequence"/>
</dbReference>
<evidence type="ECO:0000256" key="3">
    <source>
        <dbReference type="SAM" id="Coils"/>
    </source>
</evidence>
<dbReference type="EC" id="2.7.7.65" evidence="1"/>
<keyword evidence="3" id="KW-0175">Coiled coil</keyword>
<organism evidence="5 6">
    <name type="scientific">Pseudaquabacterium pictum</name>
    <dbReference type="NCBI Taxonomy" id="2315236"/>
    <lineage>
        <taxon>Bacteria</taxon>
        <taxon>Pseudomonadati</taxon>
        <taxon>Pseudomonadota</taxon>
        <taxon>Betaproteobacteria</taxon>
        <taxon>Burkholderiales</taxon>
        <taxon>Sphaerotilaceae</taxon>
        <taxon>Pseudaquabacterium</taxon>
    </lineage>
</organism>
<feature type="domain" description="GGDEF" evidence="4">
    <location>
        <begin position="212"/>
        <end position="354"/>
    </location>
</feature>
<comment type="caution">
    <text evidence="5">The sequence shown here is derived from an EMBL/GenBank/DDBJ whole genome shotgun (WGS) entry which is preliminary data.</text>
</comment>
<dbReference type="FunFam" id="3.30.70.270:FF:000001">
    <property type="entry name" value="Diguanylate cyclase domain protein"/>
    <property type="match status" value="1"/>
</dbReference>
<protein>
    <recommendedName>
        <fullName evidence="1">diguanylate cyclase</fullName>
        <ecNumber evidence="1">2.7.7.65</ecNumber>
    </recommendedName>
</protein>
<feature type="coiled-coil region" evidence="3">
    <location>
        <begin position="141"/>
        <end position="175"/>
    </location>
</feature>